<dbReference type="PANTHER" id="PTHR12001">
    <property type="entry name" value="GERANYLGERANYL PYROPHOSPHATE SYNTHASE"/>
    <property type="match status" value="1"/>
</dbReference>
<evidence type="ECO:0000256" key="2">
    <source>
        <dbReference type="ARBA" id="ARBA00005128"/>
    </source>
</evidence>
<dbReference type="SFLD" id="SFLDG01017">
    <property type="entry name" value="Polyprenyl_Transferase_Like"/>
    <property type="match status" value="1"/>
</dbReference>
<keyword evidence="4 7" id="KW-0808">Transferase</keyword>
<protein>
    <submittedName>
        <fullName evidence="8">Putative polyprenyl synthase</fullName>
        <ecNumber evidence="8">2.5.1.29</ecNumber>
    </submittedName>
</protein>
<dbReference type="GO" id="GO:0008299">
    <property type="term" value="P:isoprenoid biosynthetic process"/>
    <property type="evidence" value="ECO:0007669"/>
    <property type="project" value="InterPro"/>
</dbReference>
<dbReference type="RefSeq" id="WP_004601786.1">
    <property type="nucleotide sequence ID" value="NZ_HF541865.1"/>
</dbReference>
<comment type="similarity">
    <text evidence="3 7">Belongs to the FPP/GGPP synthase family.</text>
</comment>
<dbReference type="CDD" id="cd00685">
    <property type="entry name" value="Trans_IPPS_HT"/>
    <property type="match status" value="1"/>
</dbReference>
<dbReference type="InterPro" id="IPR033749">
    <property type="entry name" value="Polyprenyl_synt_CS"/>
</dbReference>
<evidence type="ECO:0000256" key="6">
    <source>
        <dbReference type="ARBA" id="ARBA00022842"/>
    </source>
</evidence>
<comment type="caution">
    <text evidence="8">The sequence shown here is derived from an EMBL/GenBank/DDBJ whole genome shotgun (WGS) entry which is preliminary data.</text>
</comment>
<evidence type="ECO:0000256" key="5">
    <source>
        <dbReference type="ARBA" id="ARBA00022723"/>
    </source>
</evidence>
<dbReference type="PROSITE" id="PS00723">
    <property type="entry name" value="POLYPRENYL_SYNTHASE_1"/>
    <property type="match status" value="1"/>
</dbReference>
<name>I7IWJ6_9CORY</name>
<organism evidence="8 9">
    <name type="scientific">Corynebacterium otitidis ATCC 51513</name>
    <dbReference type="NCBI Taxonomy" id="883169"/>
    <lineage>
        <taxon>Bacteria</taxon>
        <taxon>Bacillati</taxon>
        <taxon>Actinomycetota</taxon>
        <taxon>Actinomycetes</taxon>
        <taxon>Mycobacteriales</taxon>
        <taxon>Corynebacteriaceae</taxon>
        <taxon>Corynebacterium</taxon>
    </lineage>
</organism>
<dbReference type="GO" id="GO:0004311">
    <property type="term" value="F:geranylgeranyl diphosphate synthase activity"/>
    <property type="evidence" value="ECO:0007669"/>
    <property type="project" value="UniProtKB-EC"/>
</dbReference>
<comment type="cofactor">
    <cofactor evidence="1">
        <name>Mg(2+)</name>
        <dbReference type="ChEBI" id="CHEBI:18420"/>
    </cofactor>
</comment>
<sequence>MPNPPATAGLPGAVAEQLSDYLAGRVAEAAAVGPAAEEAARLVSDFVLGGGKQLRPLFAWVAYAGLAPAAPEAAHRAALKAVSALELLQGCALIHDDVIDASDTRRGRPTVHRLAEARHREADWLGDAADYGRSVAILAGDFSLIWADDLVTEAGLEPAALARAFGPWRAMRAEVIGGQLLDLGLENSGDESLEAALTVNRFKTAAYTVERPLHLGAAIAGAGEETIARLRRYGRDVGIAFQLRDDLLDVFGDPAATGKQTGSDLREGKRTALVAEALRLLDASDQAAAAELRAGLGTVSSPAEIDRLAGIIADSGAPADIERRIEELTDSGLDALGHDSVPAGLRGELERLAERATRRDR</sequence>
<dbReference type="EC" id="2.5.1.29" evidence="8"/>
<proteinExistence type="inferred from homology"/>
<evidence type="ECO:0000256" key="1">
    <source>
        <dbReference type="ARBA" id="ARBA00001946"/>
    </source>
</evidence>
<comment type="pathway">
    <text evidence="2">Isoprenoid biosynthesis.</text>
</comment>
<keyword evidence="5" id="KW-0479">Metal-binding</keyword>
<evidence type="ECO:0000256" key="3">
    <source>
        <dbReference type="ARBA" id="ARBA00006706"/>
    </source>
</evidence>
<dbReference type="Gene3D" id="1.10.600.10">
    <property type="entry name" value="Farnesyl Diphosphate Synthase"/>
    <property type="match status" value="1"/>
</dbReference>
<dbReference type="GO" id="GO:0046872">
    <property type="term" value="F:metal ion binding"/>
    <property type="evidence" value="ECO:0007669"/>
    <property type="project" value="UniProtKB-KW"/>
</dbReference>
<dbReference type="InterPro" id="IPR000092">
    <property type="entry name" value="Polyprenyl_synt"/>
</dbReference>
<dbReference type="PANTHER" id="PTHR12001:SF85">
    <property type="entry name" value="SHORT CHAIN ISOPRENYL DIPHOSPHATE SYNTHASE"/>
    <property type="match status" value="1"/>
</dbReference>
<accession>I7IWJ6</accession>
<dbReference type="SUPFAM" id="SSF48576">
    <property type="entry name" value="Terpenoid synthases"/>
    <property type="match status" value="1"/>
</dbReference>
<evidence type="ECO:0000256" key="7">
    <source>
        <dbReference type="RuleBase" id="RU004466"/>
    </source>
</evidence>
<evidence type="ECO:0000313" key="8">
    <source>
        <dbReference type="EMBL" id="CCI83003.1"/>
    </source>
</evidence>
<dbReference type="EMBL" id="CAJZ01000032">
    <property type="protein sequence ID" value="CCI83003.1"/>
    <property type="molecule type" value="Genomic_DNA"/>
</dbReference>
<evidence type="ECO:0000256" key="4">
    <source>
        <dbReference type="ARBA" id="ARBA00022679"/>
    </source>
</evidence>
<dbReference type="Pfam" id="PF00348">
    <property type="entry name" value="polyprenyl_synt"/>
    <property type="match status" value="1"/>
</dbReference>
<gene>
    <name evidence="8" type="primary">crtE</name>
    <name evidence="8" type="ORF">BN46_0255</name>
</gene>
<dbReference type="AlphaFoldDB" id="I7IWJ6"/>
<keyword evidence="6" id="KW-0460">Magnesium</keyword>
<dbReference type="PROSITE" id="PS00444">
    <property type="entry name" value="POLYPRENYL_SYNTHASE_2"/>
    <property type="match status" value="1"/>
</dbReference>
<evidence type="ECO:0000313" key="9">
    <source>
        <dbReference type="Proteomes" id="UP000011016"/>
    </source>
</evidence>
<dbReference type="InterPro" id="IPR008949">
    <property type="entry name" value="Isoprenoid_synthase_dom_sf"/>
</dbReference>
<dbReference type="Proteomes" id="UP000011016">
    <property type="component" value="Unassembled WGS sequence"/>
</dbReference>
<reference evidence="8 9" key="1">
    <citation type="journal article" date="2012" name="J. Bacteriol.">
        <title>Draft Genome Sequence of Turicella otitidis ATCC 51513, Isolated from Middle Ear Fluid from a Child with Otitis Media.</title>
        <authorList>
            <person name="Brinkrolf K."/>
            <person name="Schneider J."/>
            <person name="Knecht M."/>
            <person name="Ruckert C."/>
            <person name="Tauch A."/>
        </authorList>
    </citation>
    <scope>NUCLEOTIDE SEQUENCE [LARGE SCALE GENOMIC DNA]</scope>
    <source>
        <strain evidence="8 9">ATCC 51513</strain>
    </source>
</reference>
<dbReference type="SFLD" id="SFLDS00005">
    <property type="entry name" value="Isoprenoid_Synthase_Type_I"/>
    <property type="match status" value="1"/>
</dbReference>